<feature type="region of interest" description="Disordered" evidence="1">
    <location>
        <begin position="30"/>
        <end position="49"/>
    </location>
</feature>
<evidence type="ECO:0008006" key="4">
    <source>
        <dbReference type="Google" id="ProtNLM"/>
    </source>
</evidence>
<organism evidence="2 3">
    <name type="scientific">Labilibaculum antarcticum</name>
    <dbReference type="NCBI Taxonomy" id="1717717"/>
    <lineage>
        <taxon>Bacteria</taxon>
        <taxon>Pseudomonadati</taxon>
        <taxon>Bacteroidota</taxon>
        <taxon>Bacteroidia</taxon>
        <taxon>Marinilabiliales</taxon>
        <taxon>Marinifilaceae</taxon>
        <taxon>Labilibaculum</taxon>
    </lineage>
</organism>
<evidence type="ECO:0000313" key="3">
    <source>
        <dbReference type="Proteomes" id="UP000218267"/>
    </source>
</evidence>
<keyword evidence="3" id="KW-1185">Reference proteome</keyword>
<dbReference type="InterPro" id="IPR025631">
    <property type="entry name" value="Porin_10"/>
</dbReference>
<accession>A0A1Y1CJ40</accession>
<dbReference type="RefSeq" id="WP_096429262.1">
    <property type="nucleotide sequence ID" value="NZ_AP018042.1"/>
</dbReference>
<dbReference type="KEGG" id="mbas:ALGA_2063"/>
<dbReference type="Proteomes" id="UP000218267">
    <property type="component" value="Chromosome"/>
</dbReference>
<dbReference type="OrthoDB" id="1489309at2"/>
<sequence length="661" mass="76664">MKQFFILLSVLTCLYLESYSQVYMGGPGDSQSDQLGNRSKNKKDGNELDSLGYNDVKSVIKSWRLSDYSTSKELIDLDTLLGLQHNYNPIFKKSISNSYLGNLGSPYQTNIYKDRLSSEQFLFFSTYRAYMLKPEDVVFFNTTTPYTSVYYETGGPKGQSENLLKVLHTQNISPNWNVGLSYNLISSDGQYQNQKTKLYDFSFFSTYKKERYGFDFVLNQNRLSNEENGGLNEDIDLTEGSEDSENLKVNLDDAKSKLTNFNFFMNNTYGIGEEREVVQEKDTSYIYPIDLVYSLKYESDSRRFREAISEVDSFYVNSYYDTENTFDKVEYSNVKNTFQIVFNENKNKWIRLGARFGIISDFGKYNSRLITNEIALKQKDTKVHNNQLLASLFSTVGSSFNWNVTGTYVFEGYNQNDFNLKYELTKWIGDKDSIQHGVSVIAKLDSKTPDFLVSKYYGNHQQWNSNFDKINELELGFEYFNEKRHLKIGGQINQIDNYTYFGLDATPKQTGKGITVLTGYLEKRFKLGNFYLNQKLVGQKVSEDRILPLPTFSIYSNNYYKNTFFSGALGLQVGFAVHYNTAFYAPDYMPSTGQFFLQNQKEIGDYPKVDLYFNFRIKRTRIFVMYEHMNSSIGSKSYFGSPHYPLNPAMLKYGLIWTFYD</sequence>
<dbReference type="EMBL" id="AP018042">
    <property type="protein sequence ID" value="BAX80406.1"/>
    <property type="molecule type" value="Genomic_DNA"/>
</dbReference>
<protein>
    <recommendedName>
        <fullName evidence="4">Porin</fullName>
    </recommendedName>
</protein>
<dbReference type="Pfam" id="PF14121">
    <property type="entry name" value="Porin_10"/>
    <property type="match status" value="1"/>
</dbReference>
<reference evidence="2 3" key="1">
    <citation type="journal article" date="2018" name="Mar. Genomics">
        <title>Complete genome sequence of Marinifilaceae bacterium strain SPP2, isolated from the Antarctic marine sediment.</title>
        <authorList>
            <person name="Watanabe M."/>
            <person name="Kojima H."/>
            <person name="Fukui M."/>
        </authorList>
    </citation>
    <scope>NUCLEOTIDE SEQUENCE [LARGE SCALE GENOMIC DNA]</scope>
    <source>
        <strain evidence="2 3">SPP2</strain>
    </source>
</reference>
<proteinExistence type="predicted"/>
<dbReference type="AlphaFoldDB" id="A0A1Y1CJ40"/>
<reference evidence="3" key="2">
    <citation type="journal article" date="2020" name="Antonie Van Leeuwenhoek">
        <title>Labilibaculum antarcticum sp. nov., a novel facultative anaerobic, psychrotorelant bacterium isolated from marine sediment of Antarctica.</title>
        <authorList>
            <person name="Watanabe M."/>
            <person name="Kojima H."/>
            <person name="Fukui M."/>
        </authorList>
    </citation>
    <scope>NUCLEOTIDE SEQUENCE [LARGE SCALE GENOMIC DNA]</scope>
    <source>
        <strain evidence="3">SPP2</strain>
    </source>
</reference>
<evidence type="ECO:0000256" key="1">
    <source>
        <dbReference type="SAM" id="MobiDB-lite"/>
    </source>
</evidence>
<evidence type="ECO:0000313" key="2">
    <source>
        <dbReference type="EMBL" id="BAX80406.1"/>
    </source>
</evidence>
<gene>
    <name evidence="2" type="ORF">ALGA_2063</name>
</gene>
<name>A0A1Y1CJ40_9BACT</name>